<accession>A0ACC1QFK5</accession>
<gene>
    <name evidence="1" type="ORF">NLG97_g10300</name>
</gene>
<proteinExistence type="predicted"/>
<sequence>MDALTNPAAGCTHFAPILFDHHEPYCILSANHTRMEHCCAQVAGSQAAVIQGCYPWCSVTPKSSANSSADTSPPPTGDTIDRFYQCLISGEGGALPEGMSCSTKTQRRDDDNAGSSTLGRSGLKGKLLASLGATMMVALVYG</sequence>
<reference evidence="1" key="1">
    <citation type="submission" date="2022-07" db="EMBL/GenBank/DDBJ databases">
        <title>Genome Sequence of Lecanicillium saksenae.</title>
        <authorList>
            <person name="Buettner E."/>
        </authorList>
    </citation>
    <scope>NUCLEOTIDE SEQUENCE</scope>
    <source>
        <strain evidence="1">VT-O1</strain>
    </source>
</reference>
<name>A0ACC1QFK5_9HYPO</name>
<organism evidence="1 2">
    <name type="scientific">Lecanicillium saksenae</name>
    <dbReference type="NCBI Taxonomy" id="468837"/>
    <lineage>
        <taxon>Eukaryota</taxon>
        <taxon>Fungi</taxon>
        <taxon>Dikarya</taxon>
        <taxon>Ascomycota</taxon>
        <taxon>Pezizomycotina</taxon>
        <taxon>Sordariomycetes</taxon>
        <taxon>Hypocreomycetidae</taxon>
        <taxon>Hypocreales</taxon>
        <taxon>Cordycipitaceae</taxon>
        <taxon>Lecanicillium</taxon>
    </lineage>
</organism>
<dbReference type="EMBL" id="JANAKD010002502">
    <property type="protein sequence ID" value="KAJ3473451.1"/>
    <property type="molecule type" value="Genomic_DNA"/>
</dbReference>
<keyword evidence="2" id="KW-1185">Reference proteome</keyword>
<comment type="caution">
    <text evidence="1">The sequence shown here is derived from an EMBL/GenBank/DDBJ whole genome shotgun (WGS) entry which is preliminary data.</text>
</comment>
<evidence type="ECO:0000313" key="1">
    <source>
        <dbReference type="EMBL" id="KAJ3473451.1"/>
    </source>
</evidence>
<dbReference type="Proteomes" id="UP001148737">
    <property type="component" value="Unassembled WGS sequence"/>
</dbReference>
<evidence type="ECO:0000313" key="2">
    <source>
        <dbReference type="Proteomes" id="UP001148737"/>
    </source>
</evidence>
<protein>
    <submittedName>
        <fullName evidence="1">Uncharacterized protein</fullName>
    </submittedName>
</protein>